<keyword evidence="7" id="KW-0472">Membrane</keyword>
<dbReference type="SUPFAM" id="SSF118290">
    <property type="entry name" value="WRKY DNA-binding domain"/>
    <property type="match status" value="1"/>
</dbReference>
<accession>Q7XAA4</accession>
<dbReference type="EMBL" id="AY341853">
    <property type="protein sequence ID" value="AAQ20912.1"/>
    <property type="molecule type" value="mRNA"/>
</dbReference>
<evidence type="ECO:0000256" key="6">
    <source>
        <dbReference type="SAM" id="MobiDB-lite"/>
    </source>
</evidence>
<dbReference type="FunFam" id="2.20.25.80:FF:000003">
    <property type="entry name" value="WRKY transcription factor 57"/>
    <property type="match status" value="1"/>
</dbReference>
<evidence type="ECO:0000256" key="2">
    <source>
        <dbReference type="ARBA" id="ARBA00023015"/>
    </source>
</evidence>
<dbReference type="PROSITE" id="PS50811">
    <property type="entry name" value="WRKY"/>
    <property type="match status" value="1"/>
</dbReference>
<organism evidence="9">
    <name type="scientific">Oryza sativa subsp. japonica</name>
    <name type="common">Rice</name>
    <dbReference type="NCBI Taxonomy" id="39947"/>
    <lineage>
        <taxon>Eukaryota</taxon>
        <taxon>Viridiplantae</taxon>
        <taxon>Streptophyta</taxon>
        <taxon>Embryophyta</taxon>
        <taxon>Tracheophyta</taxon>
        <taxon>Spermatophyta</taxon>
        <taxon>Magnoliopsida</taxon>
        <taxon>Liliopsida</taxon>
        <taxon>Poales</taxon>
        <taxon>Poaceae</taxon>
        <taxon>BOP clade</taxon>
        <taxon>Oryzoideae</taxon>
        <taxon>Oryzeae</taxon>
        <taxon>Oryzinae</taxon>
        <taxon>Oryza</taxon>
        <taxon>Oryza sativa</taxon>
    </lineage>
</organism>
<evidence type="ECO:0000256" key="7">
    <source>
        <dbReference type="SAM" id="Phobius"/>
    </source>
</evidence>
<keyword evidence="7" id="KW-1133">Transmembrane helix</keyword>
<dbReference type="SMR" id="Q7XAA4"/>
<comment type="subcellular location">
    <subcellularLocation>
        <location evidence="1">Nucleus</location>
    </subcellularLocation>
</comment>
<sequence length="409" mass="44440">MAAAASSSTTSAAAAPATATTTVAFSFQHPTPTPSCEEGDHRGRPQMGNKGEAAAAMGAMGINDAGNNTAAAAAAQHHLGVGAVRMKKVGGGGGGGGKARRKVREPRFCFKTMSDVDVLDDGYKWRKYGQKVVKNTQHPRSYYRCTQDNCRVKKRVERLAEDPRMVITTYEGRHVHSPSRDDDDAARASAEMTFICPLNRRNVPYGALLNSYGMPHFMIIVQIAFSTIYVVLVLLVAVTHVDSSLQGVYFGGNSSSAAAAAASQMSNQILIEFNQIYYFRFEFLKNHLNSSLMLTNFELARNQKTSSQISMGFPRNCISWLDTLLQPSPSTHASHLPPRGQLVASVDACGPSDADRIFPLRSTARETRSRGNINSSDLMDLSAIAIAHCISTKQPNHKVGASRERKKER</sequence>
<evidence type="ECO:0000313" key="9">
    <source>
        <dbReference type="EMBL" id="AAQ20912.1"/>
    </source>
</evidence>
<keyword evidence="4" id="KW-0804">Transcription</keyword>
<dbReference type="PANTHER" id="PTHR31221:SF17">
    <property type="entry name" value="WRKY TRANSCRIPTION FACTOR 13-RELATED"/>
    <property type="match status" value="1"/>
</dbReference>
<proteinExistence type="evidence at transcript level"/>
<feature type="region of interest" description="Disordered" evidence="6">
    <location>
        <begin position="27"/>
        <end position="51"/>
    </location>
</feature>
<evidence type="ECO:0000256" key="5">
    <source>
        <dbReference type="ARBA" id="ARBA00023242"/>
    </source>
</evidence>
<dbReference type="PANTHER" id="PTHR31221">
    <property type="entry name" value="WRKY TRANSCRIPTION FACTOR PROTEIN 1-RELATED"/>
    <property type="match status" value="1"/>
</dbReference>
<dbReference type="AlphaFoldDB" id="Q7XAA4"/>
<evidence type="ECO:0000256" key="3">
    <source>
        <dbReference type="ARBA" id="ARBA00023125"/>
    </source>
</evidence>
<dbReference type="GO" id="GO:0005634">
    <property type="term" value="C:nucleus"/>
    <property type="evidence" value="ECO:0007669"/>
    <property type="project" value="UniProtKB-SubCell"/>
</dbReference>
<name>Q7XAA4_ORYSJ</name>
<dbReference type="SMART" id="SM00774">
    <property type="entry name" value="WRKY"/>
    <property type="match status" value="1"/>
</dbReference>
<dbReference type="InterPro" id="IPR003657">
    <property type="entry name" value="WRKY_dom"/>
</dbReference>
<keyword evidence="5" id="KW-0539">Nucleus</keyword>
<feature type="transmembrane region" description="Helical" evidence="7">
    <location>
        <begin position="217"/>
        <end position="238"/>
    </location>
</feature>
<evidence type="ECO:0000256" key="1">
    <source>
        <dbReference type="ARBA" id="ARBA00004123"/>
    </source>
</evidence>
<dbReference type="GO" id="GO:0043565">
    <property type="term" value="F:sequence-specific DNA binding"/>
    <property type="evidence" value="ECO:0007669"/>
    <property type="project" value="InterPro"/>
</dbReference>
<keyword evidence="7" id="KW-0812">Transmembrane</keyword>
<keyword evidence="3" id="KW-0238">DNA-binding</keyword>
<reference evidence="9" key="1">
    <citation type="submission" date="2003-07" db="EMBL/GenBank/DDBJ databases">
        <title>Isolation of rice WRKY protein through W-box bait vector by modified yeast one-hybrid system method.</title>
        <authorList>
            <person name="Yao Q."/>
            <person name="Peng R."/>
            <person name="Xiong A."/>
        </authorList>
    </citation>
    <scope>NUCLEOTIDE SEQUENCE</scope>
</reference>
<feature type="domain" description="WRKY" evidence="8">
    <location>
        <begin position="114"/>
        <end position="179"/>
    </location>
</feature>
<evidence type="ECO:0000256" key="4">
    <source>
        <dbReference type="ARBA" id="ARBA00023163"/>
    </source>
</evidence>
<keyword evidence="2" id="KW-0805">Transcription regulation</keyword>
<dbReference type="GO" id="GO:0003700">
    <property type="term" value="F:DNA-binding transcription factor activity"/>
    <property type="evidence" value="ECO:0007669"/>
    <property type="project" value="InterPro"/>
</dbReference>
<dbReference type="InterPro" id="IPR036576">
    <property type="entry name" value="WRKY_dom_sf"/>
</dbReference>
<dbReference type="InterPro" id="IPR044810">
    <property type="entry name" value="WRKY_plant"/>
</dbReference>
<dbReference type="Pfam" id="PF03106">
    <property type="entry name" value="WRKY"/>
    <property type="match status" value="1"/>
</dbReference>
<evidence type="ECO:0000259" key="8">
    <source>
        <dbReference type="PROSITE" id="PS50811"/>
    </source>
</evidence>
<protein>
    <submittedName>
        <fullName evidence="9">WRKY12</fullName>
    </submittedName>
</protein>
<dbReference type="Gene3D" id="2.20.25.80">
    <property type="entry name" value="WRKY domain"/>
    <property type="match status" value="1"/>
</dbReference>